<reference evidence="4" key="1">
    <citation type="submission" date="2017-03" db="EMBL/GenBank/DDBJ databases">
        <title>Genomes of endolithic fungi from Antarctica.</title>
        <authorList>
            <person name="Coleine C."/>
            <person name="Masonjones S."/>
            <person name="Stajich J.E."/>
        </authorList>
    </citation>
    <scope>NUCLEOTIDE SEQUENCE [LARGE SCALE GENOMIC DNA]</scope>
    <source>
        <strain evidence="4">CCFEE 5527</strain>
    </source>
</reference>
<feature type="region of interest" description="Disordered" evidence="1">
    <location>
        <begin position="368"/>
        <end position="398"/>
    </location>
</feature>
<evidence type="ECO:0000256" key="1">
    <source>
        <dbReference type="SAM" id="MobiDB-lite"/>
    </source>
</evidence>
<comment type="caution">
    <text evidence="3">The sequence shown here is derived from an EMBL/GenBank/DDBJ whole genome shotgun (WGS) entry which is preliminary data.</text>
</comment>
<sequence>MLLPFLFLHHLTLCLAASSRQAFDPSIEYNEAIDNGTYGYYPAYTFATEPEITSPKTNWLQWDPSCDDGLLYFVTPRGWGLERPGPSILDWKGELVWFEHFANEFGGQAYDFMVQTYLGEEFLTFWTGDDRVRGHGSGTYFMLNSSYDVVHEVNAAGELAADLHEFLITPEGSTALMTIYQPYQFDVTSFREFDVRENPKDEDPNWIWDCLFQEIDIATNELLFQWRASDHIDLNDTYHNVWGTGNRDDPFDWYHLNSITKDGAGNYLLSARYTHSITYVSGTTGDVLWTLGGKNNNFMDLGDGSAINFAWQHDARFVDLYAFPESYTPPREQKGIETRLVTLFDNAAEDQNYEYGLEYSRGLLLELTYPTPSPGRQAPAPGTDLRHKPSQTREDDEDLDINELKVELINGTSPSHTVRVIQSFIPPDGVRSSSQGSMQILPQESGFDPLIFVGYGLNAVFTTFASDGTPLCNAHYGATTSWERGDIQSYRAYKFPWIGRPRWSPKIGVSDDDVDVFASWNGATEVAEWVLEASAENDGDWEEVARQDKDGFEAFFELADSETGTLRFLRIVALDVEGEVLPNGISAVLDRGYTASFFPDVVAQQIPERLSQASFQKVFWCVVAIVAGCYIAYEAYRRYLGWKQGQPAIGAWRWRGNGYHLLSDVTV</sequence>
<dbReference type="OrthoDB" id="5427350at2759"/>
<accession>A0A1V8T5S6</accession>
<evidence type="ECO:0008006" key="5">
    <source>
        <dbReference type="Google" id="ProtNLM"/>
    </source>
</evidence>
<dbReference type="PANTHER" id="PTHR35340:SF5">
    <property type="entry name" value="ASST-DOMAIN-CONTAINING PROTEIN"/>
    <property type="match status" value="1"/>
</dbReference>
<organism evidence="3 4">
    <name type="scientific">Cryoendolithus antarcticus</name>
    <dbReference type="NCBI Taxonomy" id="1507870"/>
    <lineage>
        <taxon>Eukaryota</taxon>
        <taxon>Fungi</taxon>
        <taxon>Dikarya</taxon>
        <taxon>Ascomycota</taxon>
        <taxon>Pezizomycotina</taxon>
        <taxon>Dothideomycetes</taxon>
        <taxon>Dothideomycetidae</taxon>
        <taxon>Cladosporiales</taxon>
        <taxon>Cladosporiaceae</taxon>
        <taxon>Cryoendolithus</taxon>
    </lineage>
</organism>
<proteinExistence type="predicted"/>
<dbReference type="InterPro" id="IPR039535">
    <property type="entry name" value="ASST-like"/>
</dbReference>
<dbReference type="EMBL" id="NAJO01000016">
    <property type="protein sequence ID" value="OQO06679.1"/>
    <property type="molecule type" value="Genomic_DNA"/>
</dbReference>
<protein>
    <recommendedName>
        <fullName evidence="5">ASST-domain-containing protein</fullName>
    </recommendedName>
</protein>
<keyword evidence="2" id="KW-0732">Signal</keyword>
<evidence type="ECO:0000313" key="4">
    <source>
        <dbReference type="Proteomes" id="UP000192596"/>
    </source>
</evidence>
<dbReference type="Pfam" id="PF14269">
    <property type="entry name" value="Arylsulfotran_2"/>
    <property type="match status" value="1"/>
</dbReference>
<dbReference type="PANTHER" id="PTHR35340">
    <property type="entry name" value="PQQ ENZYME REPEAT PROTEIN-RELATED"/>
    <property type="match status" value="1"/>
</dbReference>
<evidence type="ECO:0000256" key="2">
    <source>
        <dbReference type="SAM" id="SignalP"/>
    </source>
</evidence>
<dbReference type="InterPro" id="IPR053143">
    <property type="entry name" value="Arylsulfate_ST"/>
</dbReference>
<feature type="compositionally biased region" description="Basic and acidic residues" evidence="1">
    <location>
        <begin position="384"/>
        <end position="393"/>
    </location>
</feature>
<gene>
    <name evidence="3" type="ORF">B0A48_08466</name>
</gene>
<dbReference type="STRING" id="1507870.A0A1V8T5S6"/>
<feature type="signal peptide" evidence="2">
    <location>
        <begin position="1"/>
        <end position="16"/>
    </location>
</feature>
<feature type="chain" id="PRO_5012822460" description="ASST-domain-containing protein" evidence="2">
    <location>
        <begin position="17"/>
        <end position="667"/>
    </location>
</feature>
<evidence type="ECO:0000313" key="3">
    <source>
        <dbReference type="EMBL" id="OQO06679.1"/>
    </source>
</evidence>
<dbReference type="AlphaFoldDB" id="A0A1V8T5S6"/>
<dbReference type="Proteomes" id="UP000192596">
    <property type="component" value="Unassembled WGS sequence"/>
</dbReference>
<keyword evidence="4" id="KW-1185">Reference proteome</keyword>
<dbReference type="InParanoid" id="A0A1V8T5S6"/>
<name>A0A1V8T5S6_9PEZI</name>